<organism evidence="1 2">
    <name type="scientific">Dreissena polymorpha</name>
    <name type="common">Zebra mussel</name>
    <name type="synonym">Mytilus polymorpha</name>
    <dbReference type="NCBI Taxonomy" id="45954"/>
    <lineage>
        <taxon>Eukaryota</taxon>
        <taxon>Metazoa</taxon>
        <taxon>Spiralia</taxon>
        <taxon>Lophotrochozoa</taxon>
        <taxon>Mollusca</taxon>
        <taxon>Bivalvia</taxon>
        <taxon>Autobranchia</taxon>
        <taxon>Heteroconchia</taxon>
        <taxon>Euheterodonta</taxon>
        <taxon>Imparidentia</taxon>
        <taxon>Neoheterodontei</taxon>
        <taxon>Myida</taxon>
        <taxon>Dreissenoidea</taxon>
        <taxon>Dreissenidae</taxon>
        <taxon>Dreissena</taxon>
    </lineage>
</organism>
<reference evidence="1" key="1">
    <citation type="journal article" date="2019" name="bioRxiv">
        <title>The Genome of the Zebra Mussel, Dreissena polymorpha: A Resource for Invasive Species Research.</title>
        <authorList>
            <person name="McCartney M.A."/>
            <person name="Auch B."/>
            <person name="Kono T."/>
            <person name="Mallez S."/>
            <person name="Zhang Y."/>
            <person name="Obille A."/>
            <person name="Becker A."/>
            <person name="Abrahante J.E."/>
            <person name="Garbe J."/>
            <person name="Badalamenti J.P."/>
            <person name="Herman A."/>
            <person name="Mangelson H."/>
            <person name="Liachko I."/>
            <person name="Sullivan S."/>
            <person name="Sone E.D."/>
            <person name="Koren S."/>
            <person name="Silverstein K.A.T."/>
            <person name="Beckman K.B."/>
            <person name="Gohl D.M."/>
        </authorList>
    </citation>
    <scope>NUCLEOTIDE SEQUENCE</scope>
    <source>
        <strain evidence="1">Duluth1</strain>
        <tissue evidence="1">Whole animal</tissue>
    </source>
</reference>
<evidence type="ECO:0000313" key="1">
    <source>
        <dbReference type="EMBL" id="KAH3695530.1"/>
    </source>
</evidence>
<protein>
    <submittedName>
        <fullName evidence="1">Uncharacterized protein</fullName>
    </submittedName>
</protein>
<reference evidence="1" key="2">
    <citation type="submission" date="2020-11" db="EMBL/GenBank/DDBJ databases">
        <authorList>
            <person name="McCartney M.A."/>
            <person name="Auch B."/>
            <person name="Kono T."/>
            <person name="Mallez S."/>
            <person name="Becker A."/>
            <person name="Gohl D.M."/>
            <person name="Silverstein K.A.T."/>
            <person name="Koren S."/>
            <person name="Bechman K.B."/>
            <person name="Herman A."/>
            <person name="Abrahante J.E."/>
            <person name="Garbe J."/>
        </authorList>
    </citation>
    <scope>NUCLEOTIDE SEQUENCE</scope>
    <source>
        <strain evidence="1">Duluth1</strain>
        <tissue evidence="1">Whole animal</tissue>
    </source>
</reference>
<proteinExistence type="predicted"/>
<sequence length="71" mass="8043">MVLCCGWKPENWRKPYLFGMVTTIQTHMLPRTGIEPGLPRCITAIAGKSKRSFPSQRLHYTWSGVCFSSPS</sequence>
<keyword evidence="2" id="KW-1185">Reference proteome</keyword>
<dbReference type="Proteomes" id="UP000828390">
    <property type="component" value="Unassembled WGS sequence"/>
</dbReference>
<comment type="caution">
    <text evidence="1">The sequence shown here is derived from an EMBL/GenBank/DDBJ whole genome shotgun (WGS) entry which is preliminary data.</text>
</comment>
<evidence type="ECO:0000313" key="2">
    <source>
        <dbReference type="Proteomes" id="UP000828390"/>
    </source>
</evidence>
<accession>A0A9D4BHA3</accession>
<dbReference type="AlphaFoldDB" id="A0A9D4BHA3"/>
<gene>
    <name evidence="1" type="ORF">DPMN_082991</name>
</gene>
<name>A0A9D4BHA3_DREPO</name>
<dbReference type="EMBL" id="JAIWYP010000016">
    <property type="protein sequence ID" value="KAH3695530.1"/>
    <property type="molecule type" value="Genomic_DNA"/>
</dbReference>